<evidence type="ECO:0000313" key="1">
    <source>
        <dbReference type="EMBL" id="RAH48272.1"/>
    </source>
</evidence>
<sequence length="84" mass="9006">MTREGGGPSGVKAAMRLFFLLRERSFGFDFYLHSPGSSFFSILPLPAPPPPPPPPVYDQVLQLACAPNLSSVAPHSVPGTWKIG</sequence>
<protein>
    <submittedName>
        <fullName evidence="1">Uncharacterized protein</fullName>
    </submittedName>
</protein>
<dbReference type="EMBL" id="KZ825325">
    <property type="protein sequence ID" value="RAH48272.1"/>
    <property type="molecule type" value="Genomic_DNA"/>
</dbReference>
<accession>A0ACD1GGB9</accession>
<name>A0ACD1GGB9_9EURO</name>
<gene>
    <name evidence="1" type="ORF">BO95DRAFT_440612</name>
</gene>
<keyword evidence="2" id="KW-1185">Reference proteome</keyword>
<dbReference type="Proteomes" id="UP000249057">
    <property type="component" value="Unassembled WGS sequence"/>
</dbReference>
<proteinExistence type="predicted"/>
<evidence type="ECO:0000313" key="2">
    <source>
        <dbReference type="Proteomes" id="UP000249057"/>
    </source>
</evidence>
<reference evidence="1" key="1">
    <citation type="submission" date="2018-02" db="EMBL/GenBank/DDBJ databases">
        <title>The genomes of Aspergillus section Nigri reveals drivers in fungal speciation.</title>
        <authorList>
            <consortium name="DOE Joint Genome Institute"/>
            <person name="Vesth T.C."/>
            <person name="Nybo J."/>
            <person name="Theobald S."/>
            <person name="Brandl J."/>
            <person name="Frisvad J.C."/>
            <person name="Nielsen K.F."/>
            <person name="Lyhne E.K."/>
            <person name="Kogle M.E."/>
            <person name="Kuo A."/>
            <person name="Riley R."/>
            <person name="Clum A."/>
            <person name="Nolan M."/>
            <person name="Lipzen A."/>
            <person name="Salamov A."/>
            <person name="Henrissat B."/>
            <person name="Wiebenga A."/>
            <person name="De vries R.P."/>
            <person name="Grigoriev I.V."/>
            <person name="Mortensen U.H."/>
            <person name="Andersen M.R."/>
            <person name="Baker S.E."/>
        </authorList>
    </citation>
    <scope>NUCLEOTIDE SEQUENCE</scope>
    <source>
        <strain evidence="1">CBS 621.78</strain>
    </source>
</reference>
<organism evidence="1 2">
    <name type="scientific">Aspergillus brunneoviolaceus CBS 621.78</name>
    <dbReference type="NCBI Taxonomy" id="1450534"/>
    <lineage>
        <taxon>Eukaryota</taxon>
        <taxon>Fungi</taxon>
        <taxon>Dikarya</taxon>
        <taxon>Ascomycota</taxon>
        <taxon>Pezizomycotina</taxon>
        <taxon>Eurotiomycetes</taxon>
        <taxon>Eurotiomycetidae</taxon>
        <taxon>Eurotiales</taxon>
        <taxon>Aspergillaceae</taxon>
        <taxon>Aspergillus</taxon>
        <taxon>Aspergillus subgen. Circumdati</taxon>
    </lineage>
</organism>